<dbReference type="Pfam" id="PF19489">
    <property type="entry name" value="SLT_4"/>
    <property type="match status" value="1"/>
</dbReference>
<dbReference type="AlphaFoldDB" id="A0A1G6AZH4"/>
<accession>A0A1G6AZH4</accession>
<keyword evidence="4" id="KW-1185">Reference proteome</keyword>
<evidence type="ECO:0000256" key="1">
    <source>
        <dbReference type="SAM" id="SignalP"/>
    </source>
</evidence>
<evidence type="ECO:0000313" key="4">
    <source>
        <dbReference type="Proteomes" id="UP000199626"/>
    </source>
</evidence>
<protein>
    <recommendedName>
        <fullName evidence="2">Transglycosylase SLT domain-containing protein</fullName>
    </recommendedName>
</protein>
<feature type="domain" description="Transglycosylase SLT" evidence="2">
    <location>
        <begin position="10"/>
        <end position="191"/>
    </location>
</feature>
<dbReference type="Gene3D" id="1.10.530.10">
    <property type="match status" value="1"/>
</dbReference>
<dbReference type="EMBL" id="FMXN01000002">
    <property type="protein sequence ID" value="SDB13831.1"/>
    <property type="molecule type" value="Genomic_DNA"/>
</dbReference>
<feature type="signal peptide" evidence="1">
    <location>
        <begin position="1"/>
        <end position="23"/>
    </location>
</feature>
<dbReference type="InterPro" id="IPR045795">
    <property type="entry name" value="SLT_4"/>
</dbReference>
<keyword evidence="1" id="KW-0732">Signal</keyword>
<feature type="chain" id="PRO_5011545595" description="Transglycosylase SLT domain-containing protein" evidence="1">
    <location>
        <begin position="24"/>
        <end position="206"/>
    </location>
</feature>
<proteinExistence type="predicted"/>
<dbReference type="Proteomes" id="UP000199626">
    <property type="component" value="Unassembled WGS sequence"/>
</dbReference>
<dbReference type="CDD" id="cd00442">
    <property type="entry name" value="Lyz-like"/>
    <property type="match status" value="1"/>
</dbReference>
<reference evidence="4" key="1">
    <citation type="submission" date="2016-10" db="EMBL/GenBank/DDBJ databases">
        <authorList>
            <person name="Varghese N."/>
            <person name="Submissions S."/>
        </authorList>
    </citation>
    <scope>NUCLEOTIDE SEQUENCE [LARGE SCALE GENOMIC DNA]</scope>
    <source>
        <strain evidence="4">CGMCC 1.10824</strain>
    </source>
</reference>
<gene>
    <name evidence="3" type="ORF">SAMN02927930_00560</name>
</gene>
<evidence type="ECO:0000259" key="2">
    <source>
        <dbReference type="Pfam" id="PF19489"/>
    </source>
</evidence>
<sequence>MMKLRYGVIAATLTFSIAGCATAPPKEPENLCRIFEEKRDWYKAAAKMEKKWGVPIQVPMAIMYQESSFKHNAKPPRDYILWVIPWGRVSSAYGYSQAKTGTWDDYVKETGNSWSSRDNFNDAMDFMGWYISKSHRINGVSKWDAYAQYLNYHEGWGGYKRQTYRQKQWLMRTAERVQERAGRYGAQLRQCEEDLQRGWLWRLFFG</sequence>
<organism evidence="3 4">
    <name type="scientific">Pseudidiomarina indica</name>
    <dbReference type="NCBI Taxonomy" id="1159017"/>
    <lineage>
        <taxon>Bacteria</taxon>
        <taxon>Pseudomonadati</taxon>
        <taxon>Pseudomonadota</taxon>
        <taxon>Gammaproteobacteria</taxon>
        <taxon>Alteromonadales</taxon>
        <taxon>Idiomarinaceae</taxon>
        <taxon>Pseudidiomarina</taxon>
    </lineage>
</organism>
<dbReference type="PROSITE" id="PS51257">
    <property type="entry name" value="PROKAR_LIPOPROTEIN"/>
    <property type="match status" value="1"/>
</dbReference>
<dbReference type="STRING" id="1159017.SAMN02927930_00560"/>
<dbReference type="SUPFAM" id="SSF53955">
    <property type="entry name" value="Lysozyme-like"/>
    <property type="match status" value="1"/>
</dbReference>
<dbReference type="InterPro" id="IPR023346">
    <property type="entry name" value="Lysozyme-like_dom_sf"/>
</dbReference>
<evidence type="ECO:0000313" key="3">
    <source>
        <dbReference type="EMBL" id="SDB13831.1"/>
    </source>
</evidence>
<name>A0A1G6AZH4_9GAMM</name>